<accession>A0A173RGC7</accession>
<dbReference type="InterPro" id="IPR033887">
    <property type="entry name" value="PTS_IIA_man"/>
</dbReference>
<evidence type="ECO:0000256" key="6">
    <source>
        <dbReference type="ARBA" id="ARBA00022683"/>
    </source>
</evidence>
<dbReference type="PROSITE" id="PS51096">
    <property type="entry name" value="PTS_EIIA_TYPE_4"/>
    <property type="match status" value="1"/>
</dbReference>
<organism evidence="9 10">
    <name type="scientific">Anaerostipes hadrus</name>
    <dbReference type="NCBI Taxonomy" id="649756"/>
    <lineage>
        <taxon>Bacteria</taxon>
        <taxon>Bacillati</taxon>
        <taxon>Bacillota</taxon>
        <taxon>Clostridia</taxon>
        <taxon>Lachnospirales</taxon>
        <taxon>Lachnospiraceae</taxon>
        <taxon>Anaerostipes</taxon>
    </lineage>
</organism>
<dbReference type="InterPro" id="IPR051471">
    <property type="entry name" value="Bacterial_PTS_sugar_comp"/>
</dbReference>
<keyword evidence="6" id="KW-0598">Phosphotransferase system</keyword>
<keyword evidence="5" id="KW-0808">Transferase</keyword>
<name>A0A173RGC7_ANAHA</name>
<dbReference type="Pfam" id="PF03610">
    <property type="entry name" value="EIIA-man"/>
    <property type="match status" value="1"/>
</dbReference>
<dbReference type="GO" id="GO:0005737">
    <property type="term" value="C:cytoplasm"/>
    <property type="evidence" value="ECO:0007669"/>
    <property type="project" value="UniProtKB-SubCell"/>
</dbReference>
<evidence type="ECO:0000256" key="1">
    <source>
        <dbReference type="ARBA" id="ARBA00004496"/>
    </source>
</evidence>
<evidence type="ECO:0000313" key="10">
    <source>
        <dbReference type="Proteomes" id="UP000095598"/>
    </source>
</evidence>
<evidence type="ECO:0000256" key="7">
    <source>
        <dbReference type="ARBA" id="ARBA00022777"/>
    </source>
</evidence>
<dbReference type="InterPro" id="IPR004701">
    <property type="entry name" value="PTS_EIIA_man-typ"/>
</dbReference>
<dbReference type="AlphaFoldDB" id="A0A173RGC7"/>
<evidence type="ECO:0000256" key="4">
    <source>
        <dbReference type="ARBA" id="ARBA00022597"/>
    </source>
</evidence>
<dbReference type="GO" id="GO:0016020">
    <property type="term" value="C:membrane"/>
    <property type="evidence" value="ECO:0007669"/>
    <property type="project" value="InterPro"/>
</dbReference>
<dbReference type="PANTHER" id="PTHR33799">
    <property type="entry name" value="PTS PERMEASE-RELATED-RELATED"/>
    <property type="match status" value="1"/>
</dbReference>
<keyword evidence="7" id="KW-0418">Kinase</keyword>
<keyword evidence="2" id="KW-0813">Transport</keyword>
<dbReference type="Proteomes" id="UP000095598">
    <property type="component" value="Unassembled WGS sequence"/>
</dbReference>
<reference evidence="9 10" key="1">
    <citation type="submission" date="2015-09" db="EMBL/GenBank/DDBJ databases">
        <authorList>
            <consortium name="Pathogen Informatics"/>
        </authorList>
    </citation>
    <scope>NUCLEOTIDE SEQUENCE [LARGE SCALE GENOMIC DNA]</scope>
    <source>
        <strain evidence="9 10">2789STDY5608868</strain>
    </source>
</reference>
<proteinExistence type="predicted"/>
<evidence type="ECO:0000259" key="8">
    <source>
        <dbReference type="PROSITE" id="PS51096"/>
    </source>
</evidence>
<dbReference type="EMBL" id="CYXT01000002">
    <property type="protein sequence ID" value="CUM76952.1"/>
    <property type="molecule type" value="Genomic_DNA"/>
</dbReference>
<protein>
    <submittedName>
        <fullName evidence="9">EIIAB-Man</fullName>
    </submittedName>
</protein>
<evidence type="ECO:0000313" key="9">
    <source>
        <dbReference type="EMBL" id="CUM76952.1"/>
    </source>
</evidence>
<evidence type="ECO:0000256" key="5">
    <source>
        <dbReference type="ARBA" id="ARBA00022679"/>
    </source>
</evidence>
<gene>
    <name evidence="9" type="primary">manX_2</name>
    <name evidence="9" type="ORF">ERS852425_00502</name>
</gene>
<dbReference type="PANTHER" id="PTHR33799:SF1">
    <property type="entry name" value="PTS SYSTEM MANNOSE-SPECIFIC EIIAB COMPONENT-RELATED"/>
    <property type="match status" value="1"/>
</dbReference>
<comment type="subcellular location">
    <subcellularLocation>
        <location evidence="1">Cytoplasm</location>
    </subcellularLocation>
</comment>
<dbReference type="CDD" id="cd00006">
    <property type="entry name" value="PTS_IIA_man"/>
    <property type="match status" value="1"/>
</dbReference>
<dbReference type="GO" id="GO:0009401">
    <property type="term" value="P:phosphoenolpyruvate-dependent sugar phosphotransferase system"/>
    <property type="evidence" value="ECO:0007669"/>
    <property type="project" value="UniProtKB-KW"/>
</dbReference>
<keyword evidence="4" id="KW-0762">Sugar transport</keyword>
<dbReference type="InterPro" id="IPR036662">
    <property type="entry name" value="PTS_EIIA_man-typ_sf"/>
</dbReference>
<dbReference type="GO" id="GO:0016301">
    <property type="term" value="F:kinase activity"/>
    <property type="evidence" value="ECO:0007669"/>
    <property type="project" value="UniProtKB-KW"/>
</dbReference>
<dbReference type="SUPFAM" id="SSF53062">
    <property type="entry name" value="PTS system fructose IIA component-like"/>
    <property type="match status" value="1"/>
</dbReference>
<keyword evidence="3" id="KW-0963">Cytoplasm</keyword>
<dbReference type="Gene3D" id="3.40.50.510">
    <property type="entry name" value="Phosphotransferase system, mannose-type IIA component"/>
    <property type="match status" value="1"/>
</dbReference>
<feature type="domain" description="PTS EIIA type-4" evidence="8">
    <location>
        <begin position="1"/>
        <end position="129"/>
    </location>
</feature>
<evidence type="ECO:0000256" key="2">
    <source>
        <dbReference type="ARBA" id="ARBA00022448"/>
    </source>
</evidence>
<sequence>MKHIILVSHGQFASGLKSAIGVVMGMADEITALGLEEGMDIKTFREKFLEILNQIPKEDEIILLCDIIGGSPFTSSAELLRQEGFLERSLILTGMNMPVLVQLLLQKDDSALEQLKSEVKAISAGTIQIFEEESEDEDEEL</sequence>
<evidence type="ECO:0000256" key="3">
    <source>
        <dbReference type="ARBA" id="ARBA00022490"/>
    </source>
</evidence>
<dbReference type="RefSeq" id="WP_008390502.1">
    <property type="nucleotide sequence ID" value="NZ_CYXT01000002.1"/>
</dbReference>